<evidence type="ECO:0000256" key="6">
    <source>
        <dbReference type="ARBA" id="ARBA00022840"/>
    </source>
</evidence>
<dbReference type="OrthoDB" id="9810880at2"/>
<evidence type="ECO:0000256" key="2">
    <source>
        <dbReference type="ARBA" id="ARBA00012135"/>
    </source>
</evidence>
<dbReference type="NCBIfam" id="TIGR00097">
    <property type="entry name" value="HMP-P_kinase"/>
    <property type="match status" value="1"/>
</dbReference>
<dbReference type="STRING" id="651661.SAMN05660293_01090"/>
<dbReference type="PANTHER" id="PTHR20858">
    <property type="entry name" value="PHOSPHOMETHYLPYRIMIDINE KINASE"/>
    <property type="match status" value="1"/>
</dbReference>
<evidence type="ECO:0000313" key="8">
    <source>
        <dbReference type="EMBL" id="SKB56934.1"/>
    </source>
</evidence>
<keyword evidence="5 8" id="KW-0418">Kinase</keyword>
<dbReference type="Gene3D" id="3.40.1190.20">
    <property type="match status" value="1"/>
</dbReference>
<comment type="pathway">
    <text evidence="1">Cofactor biosynthesis; thiamine diphosphate biosynthesis.</text>
</comment>
<sequence>MNRYPTILTIAGSDSGGGAGIQADLKTIGALGGYGTSAITALTAQNTLGVRAIFPVPGEFLNEQLLAVLEDIKVDAVKIGMIGTVENAMVITDIIERFKPGFVVIDPVMASSSGTKLSTAEIISVFWEKLFPIADLVTPNLDEAKLLLGREIDSLETMQEAASEMITKGCRAVLLKGGHMVSETLFDVLAQKDQEVLVFESAFIASRNLHGTGCTLSSAIATFMAQGNSLPEAIIFAKEYISNAIEAGRTARTGNGNGPLNHFFDPVPLRAMF</sequence>
<evidence type="ECO:0000256" key="5">
    <source>
        <dbReference type="ARBA" id="ARBA00022777"/>
    </source>
</evidence>
<dbReference type="InterPro" id="IPR029056">
    <property type="entry name" value="Ribokinase-like"/>
</dbReference>
<keyword evidence="3" id="KW-0808">Transferase</keyword>
<keyword evidence="9" id="KW-1185">Reference proteome</keyword>
<dbReference type="Proteomes" id="UP000190897">
    <property type="component" value="Unassembled WGS sequence"/>
</dbReference>
<evidence type="ECO:0000313" key="9">
    <source>
        <dbReference type="Proteomes" id="UP000190897"/>
    </source>
</evidence>
<protein>
    <recommendedName>
        <fullName evidence="2">hydroxymethylpyrimidine kinase</fullName>
        <ecNumber evidence="2">2.7.1.49</ecNumber>
    </recommendedName>
</protein>
<dbReference type="RefSeq" id="WP_082213592.1">
    <property type="nucleotide sequence ID" value="NZ_FUZA01000001.1"/>
</dbReference>
<accession>A0A1T5CBW5</accession>
<evidence type="ECO:0000256" key="3">
    <source>
        <dbReference type="ARBA" id="ARBA00022679"/>
    </source>
</evidence>
<dbReference type="InterPro" id="IPR013749">
    <property type="entry name" value="PM/HMP-P_kinase-1"/>
</dbReference>
<evidence type="ECO:0000259" key="7">
    <source>
        <dbReference type="Pfam" id="PF08543"/>
    </source>
</evidence>
<keyword evidence="6" id="KW-0067">ATP-binding</keyword>
<proteinExistence type="predicted"/>
<dbReference type="InterPro" id="IPR004399">
    <property type="entry name" value="HMP/HMP-P_kinase_dom"/>
</dbReference>
<evidence type="ECO:0000256" key="1">
    <source>
        <dbReference type="ARBA" id="ARBA00004948"/>
    </source>
</evidence>
<dbReference type="FunFam" id="3.40.1190.20:FF:000003">
    <property type="entry name" value="Phosphomethylpyrimidine kinase ThiD"/>
    <property type="match status" value="1"/>
</dbReference>
<organism evidence="8 9">
    <name type="scientific">Dyadobacter psychrophilus</name>
    <dbReference type="NCBI Taxonomy" id="651661"/>
    <lineage>
        <taxon>Bacteria</taxon>
        <taxon>Pseudomonadati</taxon>
        <taxon>Bacteroidota</taxon>
        <taxon>Cytophagia</taxon>
        <taxon>Cytophagales</taxon>
        <taxon>Spirosomataceae</taxon>
        <taxon>Dyadobacter</taxon>
    </lineage>
</organism>
<dbReference type="SUPFAM" id="SSF53613">
    <property type="entry name" value="Ribokinase-like"/>
    <property type="match status" value="1"/>
</dbReference>
<keyword evidence="4" id="KW-0547">Nucleotide-binding</keyword>
<name>A0A1T5CBW5_9BACT</name>
<dbReference type="GO" id="GO:0005829">
    <property type="term" value="C:cytosol"/>
    <property type="evidence" value="ECO:0007669"/>
    <property type="project" value="TreeGrafter"/>
</dbReference>
<dbReference type="GO" id="GO:0008902">
    <property type="term" value="F:hydroxymethylpyrimidine kinase activity"/>
    <property type="evidence" value="ECO:0007669"/>
    <property type="project" value="UniProtKB-EC"/>
</dbReference>
<reference evidence="9" key="1">
    <citation type="submission" date="2017-02" db="EMBL/GenBank/DDBJ databases">
        <authorList>
            <person name="Varghese N."/>
            <person name="Submissions S."/>
        </authorList>
    </citation>
    <scope>NUCLEOTIDE SEQUENCE [LARGE SCALE GENOMIC DNA]</scope>
    <source>
        <strain evidence="9">DSM 22270</strain>
    </source>
</reference>
<dbReference type="GO" id="GO:0009228">
    <property type="term" value="P:thiamine biosynthetic process"/>
    <property type="evidence" value="ECO:0007669"/>
    <property type="project" value="InterPro"/>
</dbReference>
<dbReference type="GO" id="GO:0008972">
    <property type="term" value="F:phosphomethylpyrimidine kinase activity"/>
    <property type="evidence" value="ECO:0007669"/>
    <property type="project" value="InterPro"/>
</dbReference>
<dbReference type="Pfam" id="PF08543">
    <property type="entry name" value="Phos_pyr_kin"/>
    <property type="match status" value="1"/>
</dbReference>
<dbReference type="EC" id="2.7.1.49" evidence="2"/>
<feature type="domain" description="Pyridoxamine kinase/Phosphomethylpyrimidine kinase" evidence="7">
    <location>
        <begin position="14"/>
        <end position="261"/>
    </location>
</feature>
<dbReference type="AlphaFoldDB" id="A0A1T5CBW5"/>
<evidence type="ECO:0000256" key="4">
    <source>
        <dbReference type="ARBA" id="ARBA00022741"/>
    </source>
</evidence>
<dbReference type="EMBL" id="FUZA01000001">
    <property type="protein sequence ID" value="SKB56934.1"/>
    <property type="molecule type" value="Genomic_DNA"/>
</dbReference>
<dbReference type="CDD" id="cd01169">
    <property type="entry name" value="HMPP_kinase"/>
    <property type="match status" value="1"/>
</dbReference>
<dbReference type="PANTHER" id="PTHR20858:SF17">
    <property type="entry name" value="HYDROXYMETHYLPYRIMIDINE_PHOSPHOMETHYLPYRIMIDINE KINASE THI20-RELATED"/>
    <property type="match status" value="1"/>
</dbReference>
<gene>
    <name evidence="8" type="ORF">SAMN05660293_01090</name>
</gene>
<dbReference type="GO" id="GO:0005524">
    <property type="term" value="F:ATP binding"/>
    <property type="evidence" value="ECO:0007669"/>
    <property type="project" value="UniProtKB-KW"/>
</dbReference>